<dbReference type="STRING" id="446465.Bfae_26600"/>
<reference evidence="1 2" key="1">
    <citation type="journal article" date="2009" name="Stand. Genomic Sci.">
        <title>Complete genome sequence of Brachybacterium faecium type strain (Schefferle 6-10).</title>
        <authorList>
            <person name="Lapidus A."/>
            <person name="Pukall R."/>
            <person name="Labuttii K."/>
            <person name="Copeland A."/>
            <person name="Del Rio T.G."/>
            <person name="Nolan M."/>
            <person name="Chen F."/>
            <person name="Lucas S."/>
            <person name="Tice H."/>
            <person name="Cheng J.F."/>
            <person name="Bruce D."/>
            <person name="Goodwin L."/>
            <person name="Pitluck S."/>
            <person name="Rohde M."/>
            <person name="Goker M."/>
            <person name="Pati A."/>
            <person name="Ivanova N."/>
            <person name="Mavrommatis K."/>
            <person name="Chen A."/>
            <person name="Palaniappan K."/>
            <person name="D'haeseleer P."/>
            <person name="Chain P."/>
            <person name="Bristow J."/>
            <person name="Eisen J.A."/>
            <person name="Markowitz V."/>
            <person name="Hugenholtz P."/>
            <person name="Kyrpides N.C."/>
            <person name="Klenk H.P."/>
        </authorList>
    </citation>
    <scope>NUCLEOTIDE SEQUENCE [LARGE SCALE GENOMIC DNA]</scope>
    <source>
        <strain evidence="2">ATCC 43885 / DSM 4810 / JCM 11609 / LMG 19847 / NBRC 14762 / NCIMB 9860 / 6-10</strain>
    </source>
</reference>
<dbReference type="OrthoDB" id="4229874at2"/>
<gene>
    <name evidence="1" type="ordered locus">Bfae_26600</name>
</gene>
<keyword evidence="2" id="KW-1185">Reference proteome</keyword>
<dbReference type="EMBL" id="CP001643">
    <property type="protein sequence ID" value="ACU86433.1"/>
    <property type="molecule type" value="Genomic_DNA"/>
</dbReference>
<dbReference type="KEGG" id="bfa:Bfae_26600"/>
<sequence>MAVAVCNASISLGSGETIEGYVLEAKSGFVKILDEERDVRIVLSGDIASREIL</sequence>
<organism evidence="1 2">
    <name type="scientific">Brachybacterium faecium (strain ATCC 43885 / DSM 4810 / JCM 11609 / LMG 19847 / NBRC 14762 / NCIMB 9860 / 6-10)</name>
    <dbReference type="NCBI Taxonomy" id="446465"/>
    <lineage>
        <taxon>Bacteria</taxon>
        <taxon>Bacillati</taxon>
        <taxon>Actinomycetota</taxon>
        <taxon>Actinomycetes</taxon>
        <taxon>Micrococcales</taxon>
        <taxon>Dermabacteraceae</taxon>
        <taxon>Brachybacterium</taxon>
    </lineage>
</organism>
<dbReference type="AlphaFoldDB" id="C7MGY5"/>
<dbReference type="PATRIC" id="fig|446465.5.peg.2625"/>
<dbReference type="Proteomes" id="UP000001919">
    <property type="component" value="Chromosome"/>
</dbReference>
<evidence type="ECO:0000313" key="1">
    <source>
        <dbReference type="EMBL" id="ACU86433.1"/>
    </source>
</evidence>
<accession>C7MGY5</accession>
<proteinExistence type="predicted"/>
<protein>
    <recommendedName>
        <fullName evidence="3">RNA-binding protein</fullName>
    </recommendedName>
</protein>
<evidence type="ECO:0000313" key="2">
    <source>
        <dbReference type="Proteomes" id="UP000001919"/>
    </source>
</evidence>
<dbReference type="HOGENOM" id="CLU_3059163_0_0_11"/>
<evidence type="ECO:0008006" key="3">
    <source>
        <dbReference type="Google" id="ProtNLM"/>
    </source>
</evidence>
<name>C7MGY5_BRAFD</name>